<dbReference type="Pfam" id="PF06477">
    <property type="entry name" value="DUF1091"/>
    <property type="match status" value="1"/>
</dbReference>
<accession>A0ABN8J9L5</accession>
<dbReference type="EMBL" id="OW152819">
    <property type="protein sequence ID" value="CAH2074714.1"/>
    <property type="molecule type" value="Genomic_DNA"/>
</dbReference>
<organism evidence="1 2">
    <name type="scientific">Iphiclides podalirius</name>
    <name type="common">scarce swallowtail</name>
    <dbReference type="NCBI Taxonomy" id="110791"/>
    <lineage>
        <taxon>Eukaryota</taxon>
        <taxon>Metazoa</taxon>
        <taxon>Ecdysozoa</taxon>
        <taxon>Arthropoda</taxon>
        <taxon>Hexapoda</taxon>
        <taxon>Insecta</taxon>
        <taxon>Pterygota</taxon>
        <taxon>Neoptera</taxon>
        <taxon>Endopterygota</taxon>
        <taxon>Lepidoptera</taxon>
        <taxon>Glossata</taxon>
        <taxon>Ditrysia</taxon>
        <taxon>Papilionoidea</taxon>
        <taxon>Papilionidae</taxon>
        <taxon>Papilioninae</taxon>
        <taxon>Iphiclides</taxon>
    </lineage>
</organism>
<evidence type="ECO:0000313" key="2">
    <source>
        <dbReference type="Proteomes" id="UP000837857"/>
    </source>
</evidence>
<evidence type="ECO:0000313" key="1">
    <source>
        <dbReference type="EMBL" id="CAH2074714.1"/>
    </source>
</evidence>
<proteinExistence type="predicted"/>
<protein>
    <submittedName>
        <fullName evidence="1">Uncharacterized protein</fullName>
    </submittedName>
</protein>
<dbReference type="InterPro" id="IPR010512">
    <property type="entry name" value="DUF1091"/>
</dbReference>
<feature type="non-terminal residue" evidence="1">
    <location>
        <position position="149"/>
    </location>
</feature>
<dbReference type="Proteomes" id="UP000837857">
    <property type="component" value="Chromosome 7"/>
</dbReference>
<name>A0ABN8J9L5_9NEOP</name>
<gene>
    <name evidence="1" type="ORF">IPOD504_LOCUS16203</name>
</gene>
<sequence length="149" mass="17313">MTFSNPKYVGYAYVNVTRYGRRSDYYANIQFVAKYVTTNNVSIHIYVYEFSRNQYKRSFIEFHHKMCDFIMKDDLIGAIVRKAGLTCPVPAGKYTMMNVTTNYDHFPSVFPFEKGRLDVYLNATVDGEPIAVAIGYLTFKNEIQKKRHG</sequence>
<keyword evidence="2" id="KW-1185">Reference proteome</keyword>
<reference evidence="1" key="1">
    <citation type="submission" date="2022-03" db="EMBL/GenBank/DDBJ databases">
        <authorList>
            <person name="Martin H S."/>
        </authorList>
    </citation>
    <scope>NUCLEOTIDE SEQUENCE</scope>
</reference>